<keyword evidence="1" id="KW-0732">Signal</keyword>
<evidence type="ECO:0000313" key="3">
    <source>
        <dbReference type="EMBL" id="SED17306.1"/>
    </source>
</evidence>
<feature type="signal peptide" evidence="1">
    <location>
        <begin position="1"/>
        <end position="29"/>
    </location>
</feature>
<evidence type="ECO:0000259" key="2">
    <source>
        <dbReference type="Pfam" id="PF19811"/>
    </source>
</evidence>
<dbReference type="InterPro" id="IPR046261">
    <property type="entry name" value="DUF6294"/>
</dbReference>
<dbReference type="Pfam" id="PF19811">
    <property type="entry name" value="DUF6294"/>
    <property type="match status" value="1"/>
</dbReference>
<feature type="domain" description="DUF6294" evidence="2">
    <location>
        <begin position="54"/>
        <end position="144"/>
    </location>
</feature>
<dbReference type="EMBL" id="FNSO01000004">
    <property type="protein sequence ID" value="SED17306.1"/>
    <property type="molecule type" value="Genomic_DNA"/>
</dbReference>
<evidence type="ECO:0000313" key="4">
    <source>
        <dbReference type="Proteomes" id="UP000199622"/>
    </source>
</evidence>
<organism evidence="3 4">
    <name type="scientific">Amycolatopsis tolypomycina</name>
    <dbReference type="NCBI Taxonomy" id="208445"/>
    <lineage>
        <taxon>Bacteria</taxon>
        <taxon>Bacillati</taxon>
        <taxon>Actinomycetota</taxon>
        <taxon>Actinomycetes</taxon>
        <taxon>Pseudonocardiales</taxon>
        <taxon>Pseudonocardiaceae</taxon>
        <taxon>Amycolatopsis</taxon>
    </lineage>
</organism>
<keyword evidence="4" id="KW-1185">Reference proteome</keyword>
<proteinExistence type="predicted"/>
<reference evidence="4" key="1">
    <citation type="submission" date="2016-10" db="EMBL/GenBank/DDBJ databases">
        <authorList>
            <person name="Varghese N."/>
            <person name="Submissions S."/>
        </authorList>
    </citation>
    <scope>NUCLEOTIDE SEQUENCE [LARGE SCALE GENOMIC DNA]</scope>
    <source>
        <strain evidence="4">DSM 44544</strain>
    </source>
</reference>
<name>A0A1H4YH53_9PSEU</name>
<feature type="chain" id="PRO_5011685292" description="DUF6294 domain-containing protein" evidence="1">
    <location>
        <begin position="30"/>
        <end position="144"/>
    </location>
</feature>
<accession>A0A1H4YH53</accession>
<dbReference type="AlphaFoldDB" id="A0A1H4YH53"/>
<sequence>MRMGSLVKAVAVALAVLAGGVAVTAPASATTTGITFRTGSDLHSGDCTLFHGATWILNSDGTASFDGTVTSSDDNDAWLMWAHVMDRNGAELGLVGNTFPNTPDPNKFAQNMPDSSLQYRFLATGHFPASWYGLIGQLRLEYHC</sequence>
<evidence type="ECO:0000256" key="1">
    <source>
        <dbReference type="SAM" id="SignalP"/>
    </source>
</evidence>
<dbReference type="RefSeq" id="WP_143060732.1">
    <property type="nucleotide sequence ID" value="NZ_FNSO01000004.1"/>
</dbReference>
<gene>
    <name evidence="3" type="ORF">SAMN04489727_6734</name>
</gene>
<dbReference type="OrthoDB" id="3540820at2"/>
<protein>
    <recommendedName>
        <fullName evidence="2">DUF6294 domain-containing protein</fullName>
    </recommendedName>
</protein>
<dbReference type="Proteomes" id="UP000199622">
    <property type="component" value="Unassembled WGS sequence"/>
</dbReference>